<feature type="chain" id="PRO_5031394476" evidence="2">
    <location>
        <begin position="24"/>
        <end position="175"/>
    </location>
</feature>
<keyword evidence="4" id="KW-1185">Reference proteome</keyword>
<proteinExistence type="predicted"/>
<feature type="signal peptide" evidence="2">
    <location>
        <begin position="1"/>
        <end position="23"/>
    </location>
</feature>
<accession>A0A7R8V3X8</accession>
<dbReference type="InParanoid" id="A0A7R8V3X8"/>
<gene>
    <name evidence="3" type="ORF">HERILL_LOCUS14144</name>
</gene>
<evidence type="ECO:0000256" key="1">
    <source>
        <dbReference type="SAM" id="Coils"/>
    </source>
</evidence>
<dbReference type="Proteomes" id="UP000594454">
    <property type="component" value="Chromosome 5"/>
</dbReference>
<dbReference type="OMA" id="VRHKRGI"/>
<keyword evidence="2" id="KW-0732">Signal</keyword>
<dbReference type="EMBL" id="LR899013">
    <property type="protein sequence ID" value="CAD7091740.1"/>
    <property type="molecule type" value="Genomic_DNA"/>
</dbReference>
<name>A0A7R8V3X8_HERIL</name>
<organism evidence="3 4">
    <name type="scientific">Hermetia illucens</name>
    <name type="common">Black soldier fly</name>
    <dbReference type="NCBI Taxonomy" id="343691"/>
    <lineage>
        <taxon>Eukaryota</taxon>
        <taxon>Metazoa</taxon>
        <taxon>Ecdysozoa</taxon>
        <taxon>Arthropoda</taxon>
        <taxon>Hexapoda</taxon>
        <taxon>Insecta</taxon>
        <taxon>Pterygota</taxon>
        <taxon>Neoptera</taxon>
        <taxon>Endopterygota</taxon>
        <taxon>Diptera</taxon>
        <taxon>Brachycera</taxon>
        <taxon>Stratiomyomorpha</taxon>
        <taxon>Stratiomyidae</taxon>
        <taxon>Hermetiinae</taxon>
        <taxon>Hermetia</taxon>
    </lineage>
</organism>
<dbReference type="AlphaFoldDB" id="A0A7R8V3X8"/>
<feature type="coiled-coil region" evidence="1">
    <location>
        <begin position="145"/>
        <end position="172"/>
    </location>
</feature>
<keyword evidence="1" id="KW-0175">Coiled coil</keyword>
<evidence type="ECO:0000313" key="4">
    <source>
        <dbReference type="Proteomes" id="UP000594454"/>
    </source>
</evidence>
<reference evidence="3 4" key="1">
    <citation type="submission" date="2020-11" db="EMBL/GenBank/DDBJ databases">
        <authorList>
            <person name="Wallbank WR R."/>
            <person name="Pardo Diaz C."/>
            <person name="Kozak K."/>
            <person name="Martin S."/>
            <person name="Jiggins C."/>
            <person name="Moest M."/>
            <person name="Warren A I."/>
            <person name="Generalovic N T."/>
            <person name="Byers J.R.P. K."/>
            <person name="Montejo-Kovacevich G."/>
            <person name="Yen C E."/>
        </authorList>
    </citation>
    <scope>NUCLEOTIDE SEQUENCE [LARGE SCALE GENOMIC DNA]</scope>
</reference>
<evidence type="ECO:0000256" key="2">
    <source>
        <dbReference type="SAM" id="SignalP"/>
    </source>
</evidence>
<protein>
    <submittedName>
        <fullName evidence="3">Uncharacterized protein</fullName>
    </submittedName>
</protein>
<dbReference type="FunCoup" id="A0A7R8V3X8">
    <property type="interactions" value="14"/>
</dbReference>
<evidence type="ECO:0000313" key="3">
    <source>
        <dbReference type="EMBL" id="CAD7091740.1"/>
    </source>
</evidence>
<dbReference type="OrthoDB" id="6623312at2759"/>
<sequence length="175" mass="20162">MLPKGCALFVILILATDLPFGNSYFSSSTGQLTQQQFESEHTRVKRGFNLWDFFETIFNMGRIVKEQYNDTVVTLNQVYDIVADGFTDVSTKNPPPAMNTTVSPDGSTTTTTERYRISRYEFGRILGRNYRGLKRLLDIEYNDALNQSKYNIRDYQDEVKNAIANYAEFEKDSRT</sequence>